<gene>
    <name evidence="2" type="ORF">A9Q84_10730</name>
</gene>
<feature type="chain" id="PRO_5012576712" evidence="1">
    <location>
        <begin position="19"/>
        <end position="143"/>
    </location>
</feature>
<evidence type="ECO:0000313" key="2">
    <source>
        <dbReference type="EMBL" id="OUR96807.1"/>
    </source>
</evidence>
<proteinExistence type="predicted"/>
<name>A0A1Y5F7B8_9BACT</name>
<keyword evidence="1" id="KW-0732">Signal</keyword>
<comment type="caution">
    <text evidence="2">The sequence shown here is derived from an EMBL/GenBank/DDBJ whole genome shotgun (WGS) entry which is preliminary data.</text>
</comment>
<organism evidence="2 3">
    <name type="scientific">Halobacteriovorax marinus</name>
    <dbReference type="NCBI Taxonomy" id="97084"/>
    <lineage>
        <taxon>Bacteria</taxon>
        <taxon>Pseudomonadati</taxon>
        <taxon>Bdellovibrionota</taxon>
        <taxon>Bacteriovoracia</taxon>
        <taxon>Bacteriovoracales</taxon>
        <taxon>Halobacteriovoraceae</taxon>
        <taxon>Halobacteriovorax</taxon>
    </lineage>
</organism>
<dbReference type="Proteomes" id="UP000196531">
    <property type="component" value="Unassembled WGS sequence"/>
</dbReference>
<dbReference type="EMBL" id="MAAO01000006">
    <property type="protein sequence ID" value="OUR96807.1"/>
    <property type="molecule type" value="Genomic_DNA"/>
</dbReference>
<evidence type="ECO:0000256" key="1">
    <source>
        <dbReference type="SAM" id="SignalP"/>
    </source>
</evidence>
<sequence>MKQLLLGLTLLATTSSFASYDLGNGGIFSKTDSNGIDICRMDIAFGENEKGEYTCTFSGFKRFIDPQDEDTYMSDGLLVSGIVTLDKNHKVICVGSHLSLLRPVKDRATITENNDGTIDIVLRSKVAFGESSKVECKGMRRSN</sequence>
<dbReference type="AlphaFoldDB" id="A0A1Y5F7B8"/>
<evidence type="ECO:0000313" key="3">
    <source>
        <dbReference type="Proteomes" id="UP000196531"/>
    </source>
</evidence>
<accession>A0A1Y5F7B8</accession>
<feature type="signal peptide" evidence="1">
    <location>
        <begin position="1"/>
        <end position="18"/>
    </location>
</feature>
<reference evidence="3" key="1">
    <citation type="journal article" date="2017" name="Proc. Natl. Acad. Sci. U.S.A.">
        <title>Simulation of Deepwater Horizon oil plume reveals substrate specialization within a complex community of hydrocarbon-degraders.</title>
        <authorList>
            <person name="Hu P."/>
            <person name="Dubinsky E.A."/>
            <person name="Probst A.J."/>
            <person name="Wang J."/>
            <person name="Sieber C.M.K."/>
            <person name="Tom L.M."/>
            <person name="Gardinali P."/>
            <person name="Banfield J.F."/>
            <person name="Atlas R.M."/>
            <person name="Andersen G.L."/>
        </authorList>
    </citation>
    <scope>NUCLEOTIDE SEQUENCE [LARGE SCALE GENOMIC DNA]</scope>
</reference>
<protein>
    <submittedName>
        <fullName evidence="2">Uncharacterized protein</fullName>
    </submittedName>
</protein>